<gene>
    <name evidence="2" type="ORF">SOCEGT47_045280</name>
</gene>
<dbReference type="EMBL" id="CP012670">
    <property type="protein sequence ID" value="AUX23997.1"/>
    <property type="molecule type" value="Genomic_DNA"/>
</dbReference>
<evidence type="ECO:0000313" key="2">
    <source>
        <dbReference type="EMBL" id="AUX23997.1"/>
    </source>
</evidence>
<sequence length="228" mass="22924">MPLADHPGNSMLEETCRGGARRPIDLRGAGRAAHRGSGRGVAGRAALGLLAALAASAPAVAVRADEARGGAVSPPGEHARIAIAAGGLDEEAPASSSLGRPWPTPLGTRPDPLHRNLMWVTGGLTLAGIALGSTFGGLAITTWNEVERTAGTSCSSPARYQGCARPVPQLARRAMSYATISDFSFIAAGAALAGTTVLWLTVPPDSPGAGPRVQIVPGVLGGSVVGVF</sequence>
<keyword evidence="1" id="KW-1133">Transmembrane helix</keyword>
<keyword evidence="1" id="KW-0472">Membrane</keyword>
<keyword evidence="1" id="KW-0812">Transmembrane</keyword>
<dbReference type="AlphaFoldDB" id="A0A4P2Q3T0"/>
<name>A0A4P2Q3T0_SORCE</name>
<reference evidence="2 3" key="1">
    <citation type="submission" date="2015-09" db="EMBL/GenBank/DDBJ databases">
        <title>Sorangium comparison.</title>
        <authorList>
            <person name="Zaburannyi N."/>
            <person name="Bunk B."/>
            <person name="Overmann J."/>
            <person name="Mueller R."/>
        </authorList>
    </citation>
    <scope>NUCLEOTIDE SEQUENCE [LARGE SCALE GENOMIC DNA]</scope>
    <source>
        <strain evidence="2 3">So ceGT47</strain>
    </source>
</reference>
<organism evidence="2 3">
    <name type="scientific">Sorangium cellulosum</name>
    <name type="common">Polyangium cellulosum</name>
    <dbReference type="NCBI Taxonomy" id="56"/>
    <lineage>
        <taxon>Bacteria</taxon>
        <taxon>Pseudomonadati</taxon>
        <taxon>Myxococcota</taxon>
        <taxon>Polyangia</taxon>
        <taxon>Polyangiales</taxon>
        <taxon>Polyangiaceae</taxon>
        <taxon>Sorangium</taxon>
    </lineage>
</organism>
<evidence type="ECO:0000313" key="3">
    <source>
        <dbReference type="Proteomes" id="UP000295781"/>
    </source>
</evidence>
<accession>A0A4P2Q3T0</accession>
<feature type="transmembrane region" description="Helical" evidence="1">
    <location>
        <begin position="117"/>
        <end position="140"/>
    </location>
</feature>
<feature type="transmembrane region" description="Helical" evidence="1">
    <location>
        <begin position="183"/>
        <end position="202"/>
    </location>
</feature>
<proteinExistence type="predicted"/>
<evidence type="ECO:0000256" key="1">
    <source>
        <dbReference type="SAM" id="Phobius"/>
    </source>
</evidence>
<protein>
    <submittedName>
        <fullName evidence="2">Uncharacterized protein</fullName>
    </submittedName>
</protein>
<dbReference type="Proteomes" id="UP000295781">
    <property type="component" value="Chromosome"/>
</dbReference>